<dbReference type="InterPro" id="IPR036390">
    <property type="entry name" value="WH_DNA-bd_sf"/>
</dbReference>
<dbReference type="Proteomes" id="UP000516320">
    <property type="component" value="Chromosome"/>
</dbReference>
<name>A0A7H0SMT7_9CORY</name>
<gene>
    <name evidence="1" type="ORF">GP475_03770</name>
</gene>
<sequence>MSFSHSILAVLARGPATPSTIRRQLETEIATLDRLNMGQVSQALIRLERDNYIIAHGELRATNGRSSTEWQITDDGRTELNQWWAHPVERSYQDRDELIIKIILAINSAEVSVLSIVDRQRSHVIKQLRQLNRHMREEPAFMSATQLQRERRIFELEAEMRWLDRVEELGL</sequence>
<evidence type="ECO:0000313" key="1">
    <source>
        <dbReference type="EMBL" id="QNQ89862.1"/>
    </source>
</evidence>
<accession>A0A7H0SMT7</accession>
<protein>
    <submittedName>
        <fullName evidence="1">PadR family transcriptional regulator</fullName>
    </submittedName>
</protein>
<evidence type="ECO:0000313" key="2">
    <source>
        <dbReference type="Proteomes" id="UP000516320"/>
    </source>
</evidence>
<dbReference type="Pfam" id="PF03551">
    <property type="entry name" value="PadR"/>
    <property type="match status" value="1"/>
</dbReference>
<reference evidence="1 2" key="1">
    <citation type="submission" date="2019-12" db="EMBL/GenBank/DDBJ databases">
        <title>Corynebacterium sp. nov., isolated from feces of the Anser Albifrons in China.</title>
        <authorList>
            <person name="Liu Q."/>
        </authorList>
    </citation>
    <scope>NUCLEOTIDE SEQUENCE [LARGE SCALE GENOMIC DNA]</scope>
    <source>
        <strain evidence="1 2">4H37-19</strain>
    </source>
</reference>
<dbReference type="InterPro" id="IPR036388">
    <property type="entry name" value="WH-like_DNA-bd_sf"/>
</dbReference>
<dbReference type="EMBL" id="CP046884">
    <property type="protein sequence ID" value="QNQ89862.1"/>
    <property type="molecule type" value="Genomic_DNA"/>
</dbReference>
<dbReference type="PANTHER" id="PTHR33169">
    <property type="entry name" value="PADR-FAMILY TRANSCRIPTIONAL REGULATOR"/>
    <property type="match status" value="1"/>
</dbReference>
<dbReference type="Gene3D" id="1.10.10.10">
    <property type="entry name" value="Winged helix-like DNA-binding domain superfamily/Winged helix DNA-binding domain"/>
    <property type="match status" value="1"/>
</dbReference>
<dbReference type="KEGG" id="cpoy:GP475_03770"/>
<proteinExistence type="predicted"/>
<dbReference type="RefSeq" id="WP_187975320.1">
    <property type="nucleotide sequence ID" value="NZ_CP046884.1"/>
</dbReference>
<dbReference type="PANTHER" id="PTHR33169:SF14">
    <property type="entry name" value="TRANSCRIPTIONAL REGULATOR RV3488"/>
    <property type="match status" value="1"/>
</dbReference>
<dbReference type="SUPFAM" id="SSF46785">
    <property type="entry name" value="Winged helix' DNA-binding domain"/>
    <property type="match status" value="1"/>
</dbReference>
<dbReference type="AlphaFoldDB" id="A0A7H0SMT7"/>
<organism evidence="1 2">
    <name type="scientific">Corynebacterium poyangense</name>
    <dbReference type="NCBI Taxonomy" id="2684405"/>
    <lineage>
        <taxon>Bacteria</taxon>
        <taxon>Bacillati</taxon>
        <taxon>Actinomycetota</taxon>
        <taxon>Actinomycetes</taxon>
        <taxon>Mycobacteriales</taxon>
        <taxon>Corynebacteriaceae</taxon>
        <taxon>Corynebacterium</taxon>
    </lineage>
</organism>
<keyword evidence="2" id="KW-1185">Reference proteome</keyword>
<dbReference type="InterPro" id="IPR005149">
    <property type="entry name" value="Tscrpt_reg_PadR_N"/>
</dbReference>
<dbReference type="InterPro" id="IPR052509">
    <property type="entry name" value="Metal_resp_DNA-bind_regulator"/>
</dbReference>